<feature type="transmembrane region" description="Helical" evidence="2">
    <location>
        <begin position="12"/>
        <end position="36"/>
    </location>
</feature>
<name>A0A2A4X3B1_9GAMM</name>
<dbReference type="Proteomes" id="UP000218767">
    <property type="component" value="Unassembled WGS sequence"/>
</dbReference>
<organism evidence="4 5">
    <name type="scientific">SAR86 cluster bacterium</name>
    <dbReference type="NCBI Taxonomy" id="2030880"/>
    <lineage>
        <taxon>Bacteria</taxon>
        <taxon>Pseudomonadati</taxon>
        <taxon>Pseudomonadota</taxon>
        <taxon>Gammaproteobacteria</taxon>
        <taxon>SAR86 cluster</taxon>
    </lineage>
</organism>
<evidence type="ECO:0000313" key="5">
    <source>
        <dbReference type="Proteomes" id="UP000218767"/>
    </source>
</evidence>
<dbReference type="EMBL" id="NVUL01000055">
    <property type="protein sequence ID" value="PCI76589.1"/>
    <property type="molecule type" value="Genomic_DNA"/>
</dbReference>
<evidence type="ECO:0000313" key="4">
    <source>
        <dbReference type="EMBL" id="PCI76589.1"/>
    </source>
</evidence>
<dbReference type="AlphaFoldDB" id="A0A2A4X3B1"/>
<gene>
    <name evidence="4" type="ORF">COB20_10305</name>
</gene>
<protein>
    <recommendedName>
        <fullName evidence="3">VWFA domain-containing protein</fullName>
    </recommendedName>
</protein>
<dbReference type="Gene3D" id="3.40.50.410">
    <property type="entry name" value="von Willebrand factor, type A domain"/>
    <property type="match status" value="1"/>
</dbReference>
<keyword evidence="1" id="KW-0175">Coiled coil</keyword>
<reference evidence="5" key="1">
    <citation type="submission" date="2017-08" db="EMBL/GenBank/DDBJ databases">
        <title>A dynamic microbial community with high functional redundancy inhabits the cold, oxic subseafloor aquifer.</title>
        <authorList>
            <person name="Tully B.J."/>
            <person name="Wheat C.G."/>
            <person name="Glazer B.T."/>
            <person name="Huber J.A."/>
        </authorList>
    </citation>
    <scope>NUCLEOTIDE SEQUENCE [LARGE SCALE GENOMIC DNA]</scope>
</reference>
<dbReference type="Pfam" id="PF13519">
    <property type="entry name" value="VWA_2"/>
    <property type="match status" value="1"/>
</dbReference>
<proteinExistence type="predicted"/>
<dbReference type="InterPro" id="IPR036465">
    <property type="entry name" value="vWFA_dom_sf"/>
</dbReference>
<evidence type="ECO:0000256" key="2">
    <source>
        <dbReference type="SAM" id="Phobius"/>
    </source>
</evidence>
<keyword evidence="2" id="KW-1133">Transmembrane helix</keyword>
<comment type="caution">
    <text evidence="4">The sequence shown here is derived from an EMBL/GenBank/DDBJ whole genome shotgun (WGS) entry which is preliminary data.</text>
</comment>
<sequence>MSSTKARRRNLNPISLAFLDVMFCGFGAVILIFLILDHNSSVTTSEQNPDLVAEVNLLREEVREGELGLVELRNTFSDVSFEVVTAEGLATQIQEQLQTFLQELAALENSSVATEESIEQLRADVQALEEELLRLQASAFEQEGNSVRQFLGDGNRQYLSGLFLGGQRILILVDSSASMLDSTLVNIIRTRNMSDDRKKQAPKWQRVVKIVDWISTQLPITSRYQIWEFNEDLESVLGGPLDGWQEVADRDGLNNAIENVKDIVPANGTNMEQVFRAVANMSPRPDNIFLITDGLPTLSDRGSNDALVTPAERLELYEDALEELPQGIPVNVVLLPLEGDPSAAAAYWQLAQYTSGSFISPSKDWP</sequence>
<evidence type="ECO:0000256" key="1">
    <source>
        <dbReference type="SAM" id="Coils"/>
    </source>
</evidence>
<accession>A0A2A4X3B1</accession>
<feature type="domain" description="VWFA" evidence="3">
    <location>
        <begin position="169"/>
        <end position="294"/>
    </location>
</feature>
<dbReference type="SUPFAM" id="SSF53300">
    <property type="entry name" value="vWA-like"/>
    <property type="match status" value="1"/>
</dbReference>
<evidence type="ECO:0000259" key="3">
    <source>
        <dbReference type="Pfam" id="PF13519"/>
    </source>
</evidence>
<keyword evidence="2" id="KW-0472">Membrane</keyword>
<feature type="coiled-coil region" evidence="1">
    <location>
        <begin position="90"/>
        <end position="145"/>
    </location>
</feature>
<dbReference type="InterPro" id="IPR002035">
    <property type="entry name" value="VWF_A"/>
</dbReference>
<keyword evidence="2" id="KW-0812">Transmembrane</keyword>